<keyword evidence="5" id="KW-1185">Reference proteome</keyword>
<dbReference type="GO" id="GO:0008893">
    <property type="term" value="F:guanosine-3',5'-bis(diphosphate) 3'-diphosphatase activity"/>
    <property type="evidence" value="ECO:0007669"/>
    <property type="project" value="TreeGrafter"/>
</dbReference>
<dbReference type="GO" id="GO:0034432">
    <property type="term" value="F:bis(5'-adenosyl)-pentaphosphatase activity"/>
    <property type="evidence" value="ECO:0007669"/>
    <property type="project" value="TreeGrafter"/>
</dbReference>
<comment type="cofactor">
    <cofactor evidence="1">
        <name>Mg(2+)</name>
        <dbReference type="ChEBI" id="CHEBI:18420"/>
    </cofactor>
</comment>
<dbReference type="InterPro" id="IPR020084">
    <property type="entry name" value="NUDIX_hydrolase_CS"/>
</dbReference>
<reference evidence="4 5" key="1">
    <citation type="submission" date="2020-06" db="EMBL/GenBank/DDBJ databases">
        <title>Description of novel acetic acid bacteria.</title>
        <authorList>
            <person name="Sombolestani A."/>
        </authorList>
    </citation>
    <scope>NUCLEOTIDE SEQUENCE [LARGE SCALE GENOMIC DNA]</scope>
    <source>
        <strain evidence="4 5">LMG 27010</strain>
    </source>
</reference>
<evidence type="ECO:0000313" key="5">
    <source>
        <dbReference type="Proteomes" id="UP000585665"/>
    </source>
</evidence>
<dbReference type="CDD" id="cd03671">
    <property type="entry name" value="NUDIX_Ap4A_hydrolase_plant_like"/>
    <property type="match status" value="1"/>
</dbReference>
<evidence type="ECO:0000256" key="2">
    <source>
        <dbReference type="ARBA" id="ARBA00022801"/>
    </source>
</evidence>
<dbReference type="Pfam" id="PF00293">
    <property type="entry name" value="NUDIX"/>
    <property type="match status" value="1"/>
</dbReference>
<dbReference type="SUPFAM" id="SSF55811">
    <property type="entry name" value="Nudix"/>
    <property type="match status" value="1"/>
</dbReference>
<dbReference type="PROSITE" id="PS00893">
    <property type="entry name" value="NUDIX_BOX"/>
    <property type="match status" value="1"/>
</dbReference>
<proteinExistence type="predicted"/>
<gene>
    <name evidence="4" type="ORF">HUK82_12330</name>
</gene>
<evidence type="ECO:0000313" key="4">
    <source>
        <dbReference type="EMBL" id="NVN41344.1"/>
    </source>
</evidence>
<dbReference type="GO" id="GO:0019693">
    <property type="term" value="P:ribose phosphate metabolic process"/>
    <property type="evidence" value="ECO:0007669"/>
    <property type="project" value="TreeGrafter"/>
</dbReference>
<keyword evidence="2 4" id="KW-0378">Hydrolase</keyword>
<comment type="caution">
    <text evidence="4">The sequence shown here is derived from an EMBL/GenBank/DDBJ whole genome shotgun (WGS) entry which is preliminary data.</text>
</comment>
<dbReference type="InterPro" id="IPR015797">
    <property type="entry name" value="NUDIX_hydrolase-like_dom_sf"/>
</dbReference>
<dbReference type="EMBL" id="JABXXR010000115">
    <property type="protein sequence ID" value="NVN41344.1"/>
    <property type="molecule type" value="Genomic_DNA"/>
</dbReference>
<dbReference type="Proteomes" id="UP000585665">
    <property type="component" value="Unassembled WGS sequence"/>
</dbReference>
<feature type="domain" description="Nudix hydrolase" evidence="3">
    <location>
        <begin position="1"/>
        <end position="143"/>
    </location>
</feature>
<protein>
    <submittedName>
        <fullName evidence="4">RNA pyrophosphohydrolase</fullName>
        <ecNumber evidence="4">3.6.1.-</ecNumber>
    </submittedName>
</protein>
<evidence type="ECO:0000259" key="3">
    <source>
        <dbReference type="PROSITE" id="PS51462"/>
    </source>
</evidence>
<dbReference type="GO" id="GO:0006753">
    <property type="term" value="P:nucleoside phosphate metabolic process"/>
    <property type="evidence" value="ECO:0007669"/>
    <property type="project" value="TreeGrafter"/>
</dbReference>
<dbReference type="NCBIfam" id="NF001938">
    <property type="entry name" value="PRK00714.1-5"/>
    <property type="match status" value="1"/>
</dbReference>
<dbReference type="PROSITE" id="PS51462">
    <property type="entry name" value="NUDIX"/>
    <property type="match status" value="1"/>
</dbReference>
<organism evidence="4 5">
    <name type="scientific">Ameyamaea chiangmaiensis</name>
    <dbReference type="NCBI Taxonomy" id="442969"/>
    <lineage>
        <taxon>Bacteria</taxon>
        <taxon>Pseudomonadati</taxon>
        <taxon>Pseudomonadota</taxon>
        <taxon>Alphaproteobacteria</taxon>
        <taxon>Acetobacterales</taxon>
        <taxon>Acetobacteraceae</taxon>
        <taxon>Ameyamaea</taxon>
    </lineage>
</organism>
<dbReference type="PANTHER" id="PTHR11839">
    <property type="entry name" value="UDP/ADP-SUGAR PYROPHOSPHATASE"/>
    <property type="match status" value="1"/>
</dbReference>
<dbReference type="EC" id="3.6.1.-" evidence="4"/>
<dbReference type="PANTHER" id="PTHR11839:SF22">
    <property type="entry name" value="NUDIX HYDROLASE 26, CHLOROPLASTIC"/>
    <property type="match status" value="1"/>
</dbReference>
<accession>A0A850PB88</accession>
<name>A0A850PB88_9PROT</name>
<dbReference type="InterPro" id="IPR022927">
    <property type="entry name" value="RppH"/>
</dbReference>
<evidence type="ECO:0000256" key="1">
    <source>
        <dbReference type="ARBA" id="ARBA00001946"/>
    </source>
</evidence>
<dbReference type="Gene3D" id="3.90.79.10">
    <property type="entry name" value="Nucleoside Triphosphate Pyrophosphohydrolase"/>
    <property type="match status" value="1"/>
</dbReference>
<sequence length="152" mass="17380">MIFNRDGYLFIARRSDMPSSDKDPDSGIWQCPQGGIDTDEVPDQAVLREVQEEIGTKAVTIIGSYPDWLRYDLPDHLIGKALGGRYRGQTQKWFALRFMGADADIRLDCHLPAEFDAWRWIAPERLFDFDLGFKRNLYATLLPALAPYAQPN</sequence>
<dbReference type="InterPro" id="IPR000086">
    <property type="entry name" value="NUDIX_hydrolase_dom"/>
</dbReference>
<dbReference type="AlphaFoldDB" id="A0A850PB88"/>